<keyword evidence="2" id="KW-0732">Signal</keyword>
<feature type="region of interest" description="Disordered" evidence="1">
    <location>
        <begin position="264"/>
        <end position="288"/>
    </location>
</feature>
<accession>A0A8J3TPA4</accession>
<feature type="chain" id="PRO_5035323399" description="Lipoprotein" evidence="2">
    <location>
        <begin position="28"/>
        <end position="288"/>
    </location>
</feature>
<feature type="signal peptide" evidence="2">
    <location>
        <begin position="1"/>
        <end position="27"/>
    </location>
</feature>
<dbReference type="AlphaFoldDB" id="A0A8J3TPA4"/>
<evidence type="ECO:0000313" key="3">
    <source>
        <dbReference type="EMBL" id="GII29537.1"/>
    </source>
</evidence>
<protein>
    <recommendedName>
        <fullName evidence="5">Lipoprotein</fullName>
    </recommendedName>
</protein>
<evidence type="ECO:0008006" key="5">
    <source>
        <dbReference type="Google" id="ProtNLM"/>
    </source>
</evidence>
<dbReference type="Proteomes" id="UP000650628">
    <property type="component" value="Unassembled WGS sequence"/>
</dbReference>
<keyword evidence="4" id="KW-1185">Reference proteome</keyword>
<evidence type="ECO:0000256" key="2">
    <source>
        <dbReference type="SAM" id="SignalP"/>
    </source>
</evidence>
<evidence type="ECO:0000256" key="1">
    <source>
        <dbReference type="SAM" id="MobiDB-lite"/>
    </source>
</evidence>
<comment type="caution">
    <text evidence="3">The sequence shown here is derived from an EMBL/GenBank/DDBJ whole genome shotgun (WGS) entry which is preliminary data.</text>
</comment>
<name>A0A8J3TPA4_9ACTN</name>
<organism evidence="3 4">
    <name type="scientific">Planotetraspora mira</name>
    <dbReference type="NCBI Taxonomy" id="58121"/>
    <lineage>
        <taxon>Bacteria</taxon>
        <taxon>Bacillati</taxon>
        <taxon>Actinomycetota</taxon>
        <taxon>Actinomycetes</taxon>
        <taxon>Streptosporangiales</taxon>
        <taxon>Streptosporangiaceae</taxon>
        <taxon>Planotetraspora</taxon>
    </lineage>
</organism>
<gene>
    <name evidence="3" type="ORF">Pmi06nite_29790</name>
</gene>
<evidence type="ECO:0000313" key="4">
    <source>
        <dbReference type="Proteomes" id="UP000650628"/>
    </source>
</evidence>
<feature type="compositionally biased region" description="Pro residues" evidence="1">
    <location>
        <begin position="274"/>
        <end position="288"/>
    </location>
</feature>
<reference evidence="3 4" key="1">
    <citation type="submission" date="2021-01" db="EMBL/GenBank/DDBJ databases">
        <title>Whole genome shotgun sequence of Planotetraspora mira NBRC 15435.</title>
        <authorList>
            <person name="Komaki H."/>
            <person name="Tamura T."/>
        </authorList>
    </citation>
    <scope>NUCLEOTIDE SEQUENCE [LARGE SCALE GENOMIC DNA]</scope>
    <source>
        <strain evidence="3 4">NBRC 15435</strain>
    </source>
</reference>
<dbReference type="EMBL" id="BOOO01000015">
    <property type="protein sequence ID" value="GII29537.1"/>
    <property type="molecule type" value="Genomic_DNA"/>
</dbReference>
<dbReference type="RefSeq" id="WP_203953516.1">
    <property type="nucleotide sequence ID" value="NZ_BOOO01000015.1"/>
</dbReference>
<proteinExistence type="predicted"/>
<sequence>MRRFIATLTFATTATVAASALATPAHAQTRVADPVAVLKKQFVSGHGATFADRTSVKEAGHANLLLQRSGKFQFNKSGLAASDLTARFNLSAPQLKDVPKDMRSLLKSERTIRIGTTAYIKGGLLGDYLPKGKTWLKYPKGPVGGTSSALGQLIGVTEPRTLKGLLSHGKRKGGTYSGATTFADLWKVSSWFRYSVGERPTGSDAKTKVSWKLYVTSKGVITRVVSSYNGRAVGMPGTTFTVDSRYAHWGAKVALKAPPASQVAGLADLTPPDSTTPPEPALPGPITR</sequence>